<evidence type="ECO:0000259" key="8">
    <source>
        <dbReference type="PROSITE" id="PS50928"/>
    </source>
</evidence>
<gene>
    <name evidence="9" type="ORF">J2Z43_001556</name>
</gene>
<dbReference type="Gene3D" id="1.10.3720.10">
    <property type="entry name" value="MetI-like"/>
    <property type="match status" value="1"/>
</dbReference>
<name>A0ABS4EB60_9FIRM</name>
<keyword evidence="4 7" id="KW-0812">Transmembrane</keyword>
<dbReference type="PANTHER" id="PTHR30450:SF1">
    <property type="entry name" value="D-METHIONINE TRANSPORT SYSTEM PERMEASE PROTEIN METI-RELATED"/>
    <property type="match status" value="1"/>
</dbReference>
<feature type="transmembrane region" description="Helical" evidence="7">
    <location>
        <begin position="152"/>
        <end position="174"/>
    </location>
</feature>
<organism evidence="9 10">
    <name type="scientific">Metaclostridioides mangenotii</name>
    <dbReference type="NCBI Taxonomy" id="1540"/>
    <lineage>
        <taxon>Bacteria</taxon>
        <taxon>Bacillati</taxon>
        <taxon>Bacillota</taxon>
        <taxon>Clostridia</taxon>
        <taxon>Peptostreptococcales</taxon>
        <taxon>Peptostreptococcaceae</taxon>
        <taxon>Metaclostridioides</taxon>
    </lineage>
</organism>
<comment type="similarity">
    <text evidence="7">Belongs to the binding-protein-dependent transport system permease family.</text>
</comment>
<feature type="transmembrane region" description="Helical" evidence="7">
    <location>
        <begin position="194"/>
        <end position="218"/>
    </location>
</feature>
<evidence type="ECO:0000256" key="7">
    <source>
        <dbReference type="RuleBase" id="RU363032"/>
    </source>
</evidence>
<evidence type="ECO:0000313" key="10">
    <source>
        <dbReference type="Proteomes" id="UP000767291"/>
    </source>
</evidence>
<dbReference type="PROSITE" id="PS50928">
    <property type="entry name" value="ABC_TM1"/>
    <property type="match status" value="1"/>
</dbReference>
<comment type="caution">
    <text evidence="9">The sequence shown here is derived from an EMBL/GenBank/DDBJ whole genome shotgun (WGS) entry which is preliminary data.</text>
</comment>
<keyword evidence="6 7" id="KW-0472">Membrane</keyword>
<comment type="subcellular location">
    <subcellularLocation>
        <location evidence="1 7">Cell membrane</location>
        <topology evidence="1 7">Multi-pass membrane protein</topology>
    </subcellularLocation>
</comment>
<keyword evidence="10" id="KW-1185">Reference proteome</keyword>
<evidence type="ECO:0000313" key="9">
    <source>
        <dbReference type="EMBL" id="MBP1855163.1"/>
    </source>
</evidence>
<feature type="transmembrane region" description="Helical" evidence="7">
    <location>
        <begin position="27"/>
        <end position="47"/>
    </location>
</feature>
<evidence type="ECO:0000256" key="6">
    <source>
        <dbReference type="ARBA" id="ARBA00023136"/>
    </source>
</evidence>
<accession>A0ABS4EB60</accession>
<evidence type="ECO:0000256" key="4">
    <source>
        <dbReference type="ARBA" id="ARBA00022692"/>
    </source>
</evidence>
<dbReference type="PANTHER" id="PTHR30450">
    <property type="entry name" value="ABC TRANSPORTER PERMEASE"/>
    <property type="match status" value="1"/>
</dbReference>
<dbReference type="Proteomes" id="UP000767291">
    <property type="component" value="Unassembled WGS sequence"/>
</dbReference>
<dbReference type="InterPro" id="IPR035906">
    <property type="entry name" value="MetI-like_sf"/>
</dbReference>
<dbReference type="InterPro" id="IPR000515">
    <property type="entry name" value="MetI-like"/>
</dbReference>
<feature type="transmembrane region" description="Helical" evidence="7">
    <location>
        <begin position="59"/>
        <end position="86"/>
    </location>
</feature>
<sequence length="222" mass="24289">MSKMELWMDYTEKIILPSVGATIRMTLISMVLACIFGFLLSIVLVLYGPNNGLKPRPKVYKILDFIINIIRAFPIIILIVAISPITKILVGTTIGEKAAIFPLTIAAIPFIARVIENCLLEVDKQLIEVAKSFGASNLQIIVHYMIKESLPAILSGITLCTINFLTATTLAGAVGAGGLGSVALNYGYQSFNNFILYFSVFIILILVEAIQLTGNFVYKKLK</sequence>
<evidence type="ECO:0000256" key="2">
    <source>
        <dbReference type="ARBA" id="ARBA00022448"/>
    </source>
</evidence>
<keyword evidence="3" id="KW-1003">Cell membrane</keyword>
<evidence type="ECO:0000256" key="3">
    <source>
        <dbReference type="ARBA" id="ARBA00022475"/>
    </source>
</evidence>
<dbReference type="SUPFAM" id="SSF161098">
    <property type="entry name" value="MetI-like"/>
    <property type="match status" value="1"/>
</dbReference>
<keyword evidence="5 7" id="KW-1133">Transmembrane helix</keyword>
<protein>
    <submittedName>
        <fullName evidence="9">D-methionine transport system permease protein</fullName>
    </submittedName>
</protein>
<dbReference type="CDD" id="cd06261">
    <property type="entry name" value="TM_PBP2"/>
    <property type="match status" value="1"/>
</dbReference>
<proteinExistence type="inferred from homology"/>
<reference evidence="9 10" key="1">
    <citation type="submission" date="2021-03" db="EMBL/GenBank/DDBJ databases">
        <title>Genomic Encyclopedia of Type Strains, Phase IV (KMG-IV): sequencing the most valuable type-strain genomes for metagenomic binning, comparative biology and taxonomic classification.</title>
        <authorList>
            <person name="Goeker M."/>
        </authorList>
    </citation>
    <scope>NUCLEOTIDE SEQUENCE [LARGE SCALE GENOMIC DNA]</scope>
    <source>
        <strain evidence="9 10">DSM 1289</strain>
    </source>
</reference>
<keyword evidence="2 7" id="KW-0813">Transport</keyword>
<feature type="domain" description="ABC transmembrane type-1" evidence="8">
    <location>
        <begin position="19"/>
        <end position="213"/>
    </location>
</feature>
<evidence type="ECO:0000256" key="1">
    <source>
        <dbReference type="ARBA" id="ARBA00004651"/>
    </source>
</evidence>
<dbReference type="Pfam" id="PF00528">
    <property type="entry name" value="BPD_transp_1"/>
    <property type="match status" value="1"/>
</dbReference>
<dbReference type="InterPro" id="IPR051322">
    <property type="entry name" value="AA_ABC_Transporter_Permease"/>
</dbReference>
<dbReference type="EMBL" id="JAGGJX010000002">
    <property type="protein sequence ID" value="MBP1855163.1"/>
    <property type="molecule type" value="Genomic_DNA"/>
</dbReference>
<evidence type="ECO:0000256" key="5">
    <source>
        <dbReference type="ARBA" id="ARBA00022989"/>
    </source>
</evidence>